<name>A0A5C1QJN0_9SPIO</name>
<dbReference type="GO" id="GO:0055085">
    <property type="term" value="P:transmembrane transport"/>
    <property type="evidence" value="ECO:0007669"/>
    <property type="project" value="InterPro"/>
</dbReference>
<keyword evidence="10" id="KW-1185">Reference proteome</keyword>
<organism evidence="9 10">
    <name type="scientific">Oceanispirochaeta crateris</name>
    <dbReference type="NCBI Taxonomy" id="2518645"/>
    <lineage>
        <taxon>Bacteria</taxon>
        <taxon>Pseudomonadati</taxon>
        <taxon>Spirochaetota</taxon>
        <taxon>Spirochaetia</taxon>
        <taxon>Spirochaetales</taxon>
        <taxon>Spirochaetaceae</taxon>
        <taxon>Oceanispirochaeta</taxon>
    </lineage>
</organism>
<dbReference type="GO" id="GO:0005886">
    <property type="term" value="C:plasma membrane"/>
    <property type="evidence" value="ECO:0007669"/>
    <property type="project" value="UniProtKB-SubCell"/>
</dbReference>
<comment type="similarity">
    <text evidence="7">Belongs to the binding-protein-dependent transport system permease family.</text>
</comment>
<dbReference type="Pfam" id="PF00528">
    <property type="entry name" value="BPD_transp_1"/>
    <property type="match status" value="1"/>
</dbReference>
<dbReference type="Gene3D" id="1.10.3720.10">
    <property type="entry name" value="MetI-like"/>
    <property type="match status" value="1"/>
</dbReference>
<dbReference type="Proteomes" id="UP000324209">
    <property type="component" value="Chromosome"/>
</dbReference>
<dbReference type="InterPro" id="IPR000515">
    <property type="entry name" value="MetI-like"/>
</dbReference>
<sequence length="307" mass="34678">MLEARKKHAKFLFLFIFPAFIVYTVFMLLPILNSMKYSLYTGEGLIPDQFVGLDNYIRLFTEERYYTKFWNAFRNNIKFFIVVTLVQNVLGFFMAVLVTRSFKGSAFIRKLSFLPTTLSVLVVGYIFKLILNPYYGVFDKFLDLIGLEKLIIPWLGDSRSALFVVAIAVSWQFFGESVLFYTSGIDGISKSIMEAARIDGASIWQEIYHIILPSVLPIVGIVTILIFIGDFTQFDIVFAMTGTRGDPGYSTDLFGSLFYRTAFSSSERGGWGTGMGAAVATMMFIVVTIGVGAFLTFFTKKREALEK</sequence>
<evidence type="ECO:0000256" key="6">
    <source>
        <dbReference type="ARBA" id="ARBA00023136"/>
    </source>
</evidence>
<evidence type="ECO:0000256" key="5">
    <source>
        <dbReference type="ARBA" id="ARBA00022989"/>
    </source>
</evidence>
<dbReference type="PANTHER" id="PTHR43227">
    <property type="entry name" value="BLL4140 PROTEIN"/>
    <property type="match status" value="1"/>
</dbReference>
<evidence type="ECO:0000256" key="1">
    <source>
        <dbReference type="ARBA" id="ARBA00004651"/>
    </source>
</evidence>
<evidence type="ECO:0000256" key="4">
    <source>
        <dbReference type="ARBA" id="ARBA00022692"/>
    </source>
</evidence>
<feature type="transmembrane region" description="Helical" evidence="7">
    <location>
        <begin position="151"/>
        <end position="174"/>
    </location>
</feature>
<keyword evidence="5 7" id="KW-1133">Transmembrane helix</keyword>
<protein>
    <submittedName>
        <fullName evidence="9">Sugar ABC transporter permease</fullName>
    </submittedName>
</protein>
<dbReference type="EMBL" id="CP036150">
    <property type="protein sequence ID" value="QEN06716.1"/>
    <property type="molecule type" value="Genomic_DNA"/>
</dbReference>
<evidence type="ECO:0000313" key="10">
    <source>
        <dbReference type="Proteomes" id="UP000324209"/>
    </source>
</evidence>
<feature type="transmembrane region" description="Helical" evidence="7">
    <location>
        <begin position="275"/>
        <end position="298"/>
    </location>
</feature>
<dbReference type="AlphaFoldDB" id="A0A5C1QJN0"/>
<keyword evidence="3" id="KW-1003">Cell membrane</keyword>
<evidence type="ECO:0000259" key="8">
    <source>
        <dbReference type="PROSITE" id="PS50928"/>
    </source>
</evidence>
<feature type="transmembrane region" description="Helical" evidence="7">
    <location>
        <begin position="207"/>
        <end position="228"/>
    </location>
</feature>
<keyword evidence="4 7" id="KW-0812">Transmembrane</keyword>
<evidence type="ECO:0000313" key="9">
    <source>
        <dbReference type="EMBL" id="QEN06716.1"/>
    </source>
</evidence>
<accession>A0A5C1QJN0</accession>
<comment type="subcellular location">
    <subcellularLocation>
        <location evidence="1 7">Cell membrane</location>
        <topology evidence="1 7">Multi-pass membrane protein</topology>
    </subcellularLocation>
</comment>
<evidence type="ECO:0000256" key="7">
    <source>
        <dbReference type="RuleBase" id="RU363032"/>
    </source>
</evidence>
<feature type="domain" description="ABC transmembrane type-1" evidence="8">
    <location>
        <begin position="73"/>
        <end position="296"/>
    </location>
</feature>
<proteinExistence type="inferred from homology"/>
<dbReference type="PROSITE" id="PS50928">
    <property type="entry name" value="ABC_TM1"/>
    <property type="match status" value="1"/>
</dbReference>
<keyword evidence="6 7" id="KW-0472">Membrane</keyword>
<dbReference type="SUPFAM" id="SSF161098">
    <property type="entry name" value="MetI-like"/>
    <property type="match status" value="1"/>
</dbReference>
<dbReference type="InterPro" id="IPR050809">
    <property type="entry name" value="UgpAE/MalFG_permease"/>
</dbReference>
<keyword evidence="2 7" id="KW-0813">Transport</keyword>
<reference evidence="9 10" key="1">
    <citation type="submission" date="2019-02" db="EMBL/GenBank/DDBJ databases">
        <title>Complete Genome Sequence and Methylome Analysis of free living Spirochaetas.</title>
        <authorList>
            <person name="Fomenkov A."/>
            <person name="Dubinina G."/>
            <person name="Leshcheva N."/>
            <person name="Mikheeva N."/>
            <person name="Grabovich M."/>
            <person name="Vincze T."/>
            <person name="Roberts R.J."/>
        </authorList>
    </citation>
    <scope>NUCLEOTIDE SEQUENCE [LARGE SCALE GENOMIC DNA]</scope>
    <source>
        <strain evidence="9 10">K2</strain>
    </source>
</reference>
<dbReference type="OrthoDB" id="5174895at2"/>
<evidence type="ECO:0000256" key="2">
    <source>
        <dbReference type="ARBA" id="ARBA00022448"/>
    </source>
</evidence>
<dbReference type="InterPro" id="IPR035906">
    <property type="entry name" value="MetI-like_sf"/>
</dbReference>
<evidence type="ECO:0000256" key="3">
    <source>
        <dbReference type="ARBA" id="ARBA00022475"/>
    </source>
</evidence>
<dbReference type="KEGG" id="ock:EXM22_01435"/>
<feature type="transmembrane region" description="Helical" evidence="7">
    <location>
        <begin position="79"/>
        <end position="99"/>
    </location>
</feature>
<dbReference type="CDD" id="cd06261">
    <property type="entry name" value="TM_PBP2"/>
    <property type="match status" value="1"/>
</dbReference>
<feature type="transmembrane region" description="Helical" evidence="7">
    <location>
        <begin position="12"/>
        <end position="32"/>
    </location>
</feature>
<feature type="transmembrane region" description="Helical" evidence="7">
    <location>
        <begin position="111"/>
        <end position="131"/>
    </location>
</feature>
<gene>
    <name evidence="9" type="ORF">EXM22_01435</name>
</gene>
<dbReference type="PANTHER" id="PTHR43227:SF11">
    <property type="entry name" value="BLL4140 PROTEIN"/>
    <property type="match status" value="1"/>
</dbReference>